<protein>
    <submittedName>
        <fullName evidence="2">Uncharacterized protein</fullName>
    </submittedName>
</protein>
<dbReference type="EMBL" id="JAHQIW010006078">
    <property type="protein sequence ID" value="KAJ1368061.1"/>
    <property type="molecule type" value="Genomic_DNA"/>
</dbReference>
<dbReference type="AlphaFoldDB" id="A0AAD5WFC7"/>
<gene>
    <name evidence="2" type="ORF">KIN20_029119</name>
</gene>
<reference evidence="2" key="1">
    <citation type="submission" date="2021-06" db="EMBL/GenBank/DDBJ databases">
        <title>Parelaphostrongylus tenuis whole genome reference sequence.</title>
        <authorList>
            <person name="Garwood T.J."/>
            <person name="Larsen P.A."/>
            <person name="Fountain-Jones N.M."/>
            <person name="Garbe J.R."/>
            <person name="Macchietto M.G."/>
            <person name="Kania S.A."/>
            <person name="Gerhold R.W."/>
            <person name="Richards J.E."/>
            <person name="Wolf T.M."/>
        </authorList>
    </citation>
    <scope>NUCLEOTIDE SEQUENCE</scope>
    <source>
        <strain evidence="2">MNPRO001-30</strain>
        <tissue evidence="2">Meninges</tissue>
    </source>
</reference>
<evidence type="ECO:0000313" key="2">
    <source>
        <dbReference type="EMBL" id="KAJ1368061.1"/>
    </source>
</evidence>
<dbReference type="Proteomes" id="UP001196413">
    <property type="component" value="Unassembled WGS sequence"/>
</dbReference>
<accession>A0AAD5WFC7</accession>
<keyword evidence="3" id="KW-1185">Reference proteome</keyword>
<keyword evidence="1" id="KW-0732">Signal</keyword>
<name>A0AAD5WFC7_PARTN</name>
<evidence type="ECO:0000313" key="3">
    <source>
        <dbReference type="Proteomes" id="UP001196413"/>
    </source>
</evidence>
<sequence>MYRNFIIAIYLLMLTPQAFCLRGALFRSGRSFRFLQPNVIVDEDAPVESKRDVALIPLLPAEEQGKRQYWQPLSS</sequence>
<comment type="caution">
    <text evidence="2">The sequence shown here is derived from an EMBL/GenBank/DDBJ whole genome shotgun (WGS) entry which is preliminary data.</text>
</comment>
<organism evidence="2 3">
    <name type="scientific">Parelaphostrongylus tenuis</name>
    <name type="common">Meningeal worm</name>
    <dbReference type="NCBI Taxonomy" id="148309"/>
    <lineage>
        <taxon>Eukaryota</taxon>
        <taxon>Metazoa</taxon>
        <taxon>Ecdysozoa</taxon>
        <taxon>Nematoda</taxon>
        <taxon>Chromadorea</taxon>
        <taxon>Rhabditida</taxon>
        <taxon>Rhabditina</taxon>
        <taxon>Rhabditomorpha</taxon>
        <taxon>Strongyloidea</taxon>
        <taxon>Metastrongylidae</taxon>
        <taxon>Parelaphostrongylus</taxon>
    </lineage>
</organism>
<proteinExistence type="predicted"/>
<feature type="signal peptide" evidence="1">
    <location>
        <begin position="1"/>
        <end position="20"/>
    </location>
</feature>
<feature type="chain" id="PRO_5042022840" evidence="1">
    <location>
        <begin position="21"/>
        <end position="75"/>
    </location>
</feature>
<evidence type="ECO:0000256" key="1">
    <source>
        <dbReference type="SAM" id="SignalP"/>
    </source>
</evidence>